<evidence type="ECO:0000313" key="8">
    <source>
        <dbReference type="EMBL" id="RYR04067.1"/>
    </source>
</evidence>
<keyword evidence="4" id="KW-0659">Purine metabolism</keyword>
<dbReference type="PANTHER" id="PTHR43466:SF1">
    <property type="entry name" value="2-OXO-4-HYDROXY-4-CARBOXY-5-UREIDOIMIDAZOLINE DECARBOXYLASE-RELATED"/>
    <property type="match status" value="1"/>
</dbReference>
<dbReference type="InterPro" id="IPR018020">
    <property type="entry name" value="OHCU_decarboxylase"/>
</dbReference>
<dbReference type="GO" id="GO:0005777">
    <property type="term" value="C:peroxisome"/>
    <property type="evidence" value="ECO:0007669"/>
    <property type="project" value="TreeGrafter"/>
</dbReference>
<sequence>MKTENFSSCCASTTFANEMVMASLFSSLEHAMTDDIVLTNTWKWQTKLICRFELHEYGSMYEEKFGYVFVTCATGRTSEDILTRFRNTHIVELDIASKEEMKYIELSITELFSKKST</sequence>
<reference evidence="8 9" key="1">
    <citation type="submission" date="2019-01" db="EMBL/GenBank/DDBJ databases">
        <title>Sequencing of cultivated peanut Arachis hypogaea provides insights into genome evolution and oil improvement.</title>
        <authorList>
            <person name="Chen X."/>
        </authorList>
    </citation>
    <scope>NUCLEOTIDE SEQUENCE [LARGE SCALE GENOMIC DNA]</scope>
    <source>
        <strain evidence="9">cv. Fuhuasheng</strain>
        <tissue evidence="8">Leaves</tissue>
    </source>
</reference>
<dbReference type="InterPro" id="IPR036778">
    <property type="entry name" value="OHCU_decarboxylase_sf"/>
</dbReference>
<dbReference type="Gene3D" id="1.10.3330.10">
    <property type="entry name" value="Oxo-4-hydroxy-4-carboxy-5-ureidoimidazoline decarboxylase"/>
    <property type="match status" value="1"/>
</dbReference>
<protein>
    <recommendedName>
        <fullName evidence="3">2-oxo-4-hydroxy-4-carboxy-5-ureidoimidazoline decarboxylase</fullName>
        <ecNumber evidence="3">4.1.1.97</ecNumber>
    </recommendedName>
</protein>
<gene>
    <name evidence="8" type="ORF">Ahy_B06g083611</name>
</gene>
<evidence type="ECO:0000256" key="4">
    <source>
        <dbReference type="ARBA" id="ARBA00022631"/>
    </source>
</evidence>
<dbReference type="GO" id="GO:0051997">
    <property type="term" value="F:2-oxo-4-hydroxy-4-carboxy-5-ureidoimidazoline decarboxylase activity"/>
    <property type="evidence" value="ECO:0007669"/>
    <property type="project" value="UniProtKB-EC"/>
</dbReference>
<evidence type="ECO:0000256" key="2">
    <source>
        <dbReference type="ARBA" id="ARBA00004754"/>
    </source>
</evidence>
<evidence type="ECO:0000256" key="5">
    <source>
        <dbReference type="ARBA" id="ARBA00022793"/>
    </source>
</evidence>
<comment type="pathway">
    <text evidence="2">Purine metabolism; urate degradation; (S)-allantoin from urate: step 3/3.</text>
</comment>
<keyword evidence="6" id="KW-0456">Lyase</keyword>
<evidence type="ECO:0000259" key="7">
    <source>
        <dbReference type="Pfam" id="PF09349"/>
    </source>
</evidence>
<dbReference type="SUPFAM" id="SSF158694">
    <property type="entry name" value="UraD-Like"/>
    <property type="match status" value="1"/>
</dbReference>
<dbReference type="STRING" id="3818.A0A444YQ86"/>
<dbReference type="Proteomes" id="UP000289738">
    <property type="component" value="Chromosome B06"/>
</dbReference>
<comment type="caution">
    <text evidence="8">The sequence shown here is derived from an EMBL/GenBank/DDBJ whole genome shotgun (WGS) entry which is preliminary data.</text>
</comment>
<evidence type="ECO:0000256" key="3">
    <source>
        <dbReference type="ARBA" id="ARBA00012257"/>
    </source>
</evidence>
<feature type="domain" description="Oxo-4-hydroxy-4-carboxy-5-ureidoimidazoline decarboxylase" evidence="7">
    <location>
        <begin position="53"/>
        <end position="86"/>
    </location>
</feature>
<dbReference type="Pfam" id="PF09349">
    <property type="entry name" value="OHCU_decarbox"/>
    <property type="match status" value="1"/>
</dbReference>
<dbReference type="EMBL" id="SDMP01000016">
    <property type="protein sequence ID" value="RYR04067.1"/>
    <property type="molecule type" value="Genomic_DNA"/>
</dbReference>
<dbReference type="PANTHER" id="PTHR43466">
    <property type="entry name" value="2-OXO-4-HYDROXY-4-CARBOXY-5-UREIDOIMIDAZOLINE DECARBOXYLASE-RELATED"/>
    <property type="match status" value="1"/>
</dbReference>
<keyword evidence="5" id="KW-0210">Decarboxylase</keyword>
<organism evidence="8 9">
    <name type="scientific">Arachis hypogaea</name>
    <name type="common">Peanut</name>
    <dbReference type="NCBI Taxonomy" id="3818"/>
    <lineage>
        <taxon>Eukaryota</taxon>
        <taxon>Viridiplantae</taxon>
        <taxon>Streptophyta</taxon>
        <taxon>Embryophyta</taxon>
        <taxon>Tracheophyta</taxon>
        <taxon>Spermatophyta</taxon>
        <taxon>Magnoliopsida</taxon>
        <taxon>eudicotyledons</taxon>
        <taxon>Gunneridae</taxon>
        <taxon>Pentapetalae</taxon>
        <taxon>rosids</taxon>
        <taxon>fabids</taxon>
        <taxon>Fabales</taxon>
        <taxon>Fabaceae</taxon>
        <taxon>Papilionoideae</taxon>
        <taxon>50 kb inversion clade</taxon>
        <taxon>dalbergioids sensu lato</taxon>
        <taxon>Dalbergieae</taxon>
        <taxon>Pterocarpus clade</taxon>
        <taxon>Arachis</taxon>
    </lineage>
</organism>
<dbReference type="EC" id="4.1.1.97" evidence="3"/>
<evidence type="ECO:0000256" key="1">
    <source>
        <dbReference type="ARBA" id="ARBA00001163"/>
    </source>
</evidence>
<dbReference type="GO" id="GO:0019628">
    <property type="term" value="P:urate catabolic process"/>
    <property type="evidence" value="ECO:0007669"/>
    <property type="project" value="TreeGrafter"/>
</dbReference>
<evidence type="ECO:0000256" key="6">
    <source>
        <dbReference type="ARBA" id="ARBA00023239"/>
    </source>
</evidence>
<name>A0A444YQ86_ARAHY</name>
<dbReference type="AlphaFoldDB" id="A0A444YQ86"/>
<evidence type="ECO:0000313" key="9">
    <source>
        <dbReference type="Proteomes" id="UP000289738"/>
    </source>
</evidence>
<comment type="catalytic activity">
    <reaction evidence="1">
        <text>5-hydroxy-2-oxo-4-ureido-2,5-dihydro-1H-imidazole-5-carboxylate + H(+) = (S)-allantoin + CO2</text>
        <dbReference type="Rhea" id="RHEA:26301"/>
        <dbReference type="ChEBI" id="CHEBI:15378"/>
        <dbReference type="ChEBI" id="CHEBI:15678"/>
        <dbReference type="ChEBI" id="CHEBI:16526"/>
        <dbReference type="ChEBI" id="CHEBI:58639"/>
        <dbReference type="EC" id="4.1.1.97"/>
    </reaction>
</comment>
<accession>A0A444YQ86</accession>
<keyword evidence="9" id="KW-1185">Reference proteome</keyword>
<dbReference type="GO" id="GO:0006144">
    <property type="term" value="P:purine nucleobase metabolic process"/>
    <property type="evidence" value="ECO:0007669"/>
    <property type="project" value="UniProtKB-KW"/>
</dbReference>
<proteinExistence type="predicted"/>